<name>B8HIL6_PSECP</name>
<dbReference type="HOGENOM" id="CLU_2204614_0_0_11"/>
<keyword evidence="2" id="KW-1185">Reference proteome</keyword>
<dbReference type="KEGG" id="ach:Achl_4312"/>
<proteinExistence type="predicted"/>
<keyword evidence="1" id="KW-0614">Plasmid</keyword>
<dbReference type="AlphaFoldDB" id="B8HIL6"/>
<dbReference type="EMBL" id="CP001342">
    <property type="protein sequence ID" value="ACL42263.1"/>
    <property type="molecule type" value="Genomic_DNA"/>
</dbReference>
<dbReference type="RefSeq" id="WP_012623280.1">
    <property type="nucleotide sequence ID" value="NC_011879.1"/>
</dbReference>
<evidence type="ECO:0000313" key="2">
    <source>
        <dbReference type="Proteomes" id="UP000002505"/>
    </source>
</evidence>
<evidence type="ECO:0000313" key="1">
    <source>
        <dbReference type="EMBL" id="ACL42263.1"/>
    </source>
</evidence>
<gene>
    <name evidence="1" type="ordered locus">Achl_4312</name>
</gene>
<accession>B8HIL6</accession>
<sequence length="105" mass="11288">MDTEIAECIDNDVASLTCVCGNSASDEGLIAANSDGYPVHIEEGEVPAGLAPWPEDDDIHTLCPSCGRVYRNWDIEHDGEAPVVLTVDVAKGPIAEAIKVHWQQM</sequence>
<reference evidence="1" key="1">
    <citation type="submission" date="2009-01" db="EMBL/GenBank/DDBJ databases">
        <title>Complete sequence of plasmid1 of Arthrobacter chlorophenolicus A6.</title>
        <authorList>
            <consortium name="US DOE Joint Genome Institute"/>
            <person name="Lucas S."/>
            <person name="Copeland A."/>
            <person name="Lapidus A."/>
            <person name="Glavina del Rio T."/>
            <person name="Tice H."/>
            <person name="Bruce D."/>
            <person name="Goodwin L."/>
            <person name="Pitluck S."/>
            <person name="Goltsman E."/>
            <person name="Clum A."/>
            <person name="Larimer F."/>
            <person name="Land M."/>
            <person name="Hauser L."/>
            <person name="Kyrpides N."/>
            <person name="Mikhailova N."/>
            <person name="Jansson J."/>
            <person name="Richardson P."/>
        </authorList>
    </citation>
    <scope>NUCLEOTIDE SEQUENCE [LARGE SCALE GENOMIC DNA]</scope>
    <source>
        <strain evidence="1">A6</strain>
        <plasmid evidence="1">pACHL01</plasmid>
    </source>
</reference>
<protein>
    <submittedName>
        <fullName evidence="1">Uncharacterized protein</fullName>
    </submittedName>
</protein>
<dbReference type="OrthoDB" id="4944194at2"/>
<dbReference type="Proteomes" id="UP000002505">
    <property type="component" value="Plasmid pACHL01"/>
</dbReference>
<organism evidence="1 2">
    <name type="scientific">Pseudarthrobacter chlorophenolicus (strain ATCC 700700 / DSM 12829 / CIP 107037 / JCM 12360 / KCTC 9906 / NCIMB 13794 / A6)</name>
    <name type="common">Arthrobacter chlorophenolicus</name>
    <dbReference type="NCBI Taxonomy" id="452863"/>
    <lineage>
        <taxon>Bacteria</taxon>
        <taxon>Bacillati</taxon>
        <taxon>Actinomycetota</taxon>
        <taxon>Actinomycetes</taxon>
        <taxon>Micrococcales</taxon>
        <taxon>Micrococcaceae</taxon>
        <taxon>Pseudarthrobacter</taxon>
    </lineage>
</organism>
<geneLocation type="plasmid" evidence="1 2">
    <name>pACHL01</name>
</geneLocation>